<reference evidence="1 2" key="1">
    <citation type="submission" date="2021-04" db="EMBL/GenBank/DDBJ databases">
        <title>novel species isolated from subtropical streams in China.</title>
        <authorList>
            <person name="Lu H."/>
        </authorList>
    </citation>
    <scope>NUCLEOTIDE SEQUENCE [LARGE SCALE GENOMIC DNA]</scope>
    <source>
        <strain evidence="1 2">BYS107W</strain>
    </source>
</reference>
<protein>
    <submittedName>
        <fullName evidence="1">Uncharacterized protein</fullName>
    </submittedName>
</protein>
<name>A0A941I4Y3_9BURK</name>
<evidence type="ECO:0000313" key="2">
    <source>
        <dbReference type="Proteomes" id="UP000680158"/>
    </source>
</evidence>
<proteinExistence type="predicted"/>
<gene>
    <name evidence="1" type="ORF">KDM92_12600</name>
</gene>
<dbReference type="RefSeq" id="WP_212684816.1">
    <property type="nucleotide sequence ID" value="NZ_JAGSPM010000007.1"/>
</dbReference>
<dbReference type="AlphaFoldDB" id="A0A941I4Y3"/>
<dbReference type="EMBL" id="JAGSPM010000007">
    <property type="protein sequence ID" value="MBR7747424.1"/>
    <property type="molecule type" value="Genomic_DNA"/>
</dbReference>
<accession>A0A941I4Y3</accession>
<sequence length="45" mass="4756">MKTYSIKIRTATGTTQVFAIAPSAKAAGENIDLPEEAFGLTVTEI</sequence>
<keyword evidence="2" id="KW-1185">Reference proteome</keyword>
<organism evidence="1 2">
    <name type="scientific">Undibacterium baiyunense</name>
    <dbReference type="NCBI Taxonomy" id="2828731"/>
    <lineage>
        <taxon>Bacteria</taxon>
        <taxon>Pseudomonadati</taxon>
        <taxon>Pseudomonadota</taxon>
        <taxon>Betaproteobacteria</taxon>
        <taxon>Burkholderiales</taxon>
        <taxon>Oxalobacteraceae</taxon>
        <taxon>Undibacterium</taxon>
    </lineage>
</organism>
<evidence type="ECO:0000313" key="1">
    <source>
        <dbReference type="EMBL" id="MBR7747424.1"/>
    </source>
</evidence>
<comment type="caution">
    <text evidence="1">The sequence shown here is derived from an EMBL/GenBank/DDBJ whole genome shotgun (WGS) entry which is preliminary data.</text>
</comment>
<dbReference type="Proteomes" id="UP000680158">
    <property type="component" value="Unassembled WGS sequence"/>
</dbReference>